<dbReference type="EMBL" id="BMMF01000014">
    <property type="protein sequence ID" value="GGK50308.1"/>
    <property type="molecule type" value="Genomic_DNA"/>
</dbReference>
<evidence type="ECO:0000313" key="3">
    <source>
        <dbReference type="Proteomes" id="UP000600449"/>
    </source>
</evidence>
<dbReference type="RefSeq" id="WP_188915179.1">
    <property type="nucleotide sequence ID" value="NZ_BMMF01000014.1"/>
</dbReference>
<protein>
    <submittedName>
        <fullName evidence="2">Uncharacterized protein</fullName>
    </submittedName>
</protein>
<reference evidence="2 3" key="1">
    <citation type="journal article" date="2014" name="Int. J. Syst. Evol. Microbiol.">
        <title>Complete genome sequence of Corynebacterium casei LMG S-19264T (=DSM 44701T), isolated from a smear-ripened cheese.</title>
        <authorList>
            <consortium name="US DOE Joint Genome Institute (JGI-PGF)"/>
            <person name="Walter F."/>
            <person name="Albersmeier A."/>
            <person name="Kalinowski J."/>
            <person name="Ruckert C."/>
        </authorList>
    </citation>
    <scope>NUCLEOTIDE SEQUENCE [LARGE SCALE GENOMIC DNA]</scope>
    <source>
        <strain evidence="2 3">CGMCC 1.9161</strain>
    </source>
</reference>
<name>A0A917QHQ0_9HYPH</name>
<keyword evidence="1" id="KW-0472">Membrane</keyword>
<accession>A0A917QHQ0</accession>
<gene>
    <name evidence="2" type="ORF">GCM10011322_41610</name>
</gene>
<sequence length="73" mass="7638">MNTRDLLMRFSAVFIVLALVFALTGAASTSALPGAIAAIAGALALTTMGLAAAAGERRRRPAPVRVRAMRRTR</sequence>
<keyword evidence="3" id="KW-1185">Reference proteome</keyword>
<comment type="caution">
    <text evidence="2">The sequence shown here is derived from an EMBL/GenBank/DDBJ whole genome shotgun (WGS) entry which is preliminary data.</text>
</comment>
<organism evidence="2 3">
    <name type="scientific">Salinarimonas ramus</name>
    <dbReference type="NCBI Taxonomy" id="690164"/>
    <lineage>
        <taxon>Bacteria</taxon>
        <taxon>Pseudomonadati</taxon>
        <taxon>Pseudomonadota</taxon>
        <taxon>Alphaproteobacteria</taxon>
        <taxon>Hyphomicrobiales</taxon>
        <taxon>Salinarimonadaceae</taxon>
        <taxon>Salinarimonas</taxon>
    </lineage>
</organism>
<proteinExistence type="predicted"/>
<feature type="transmembrane region" description="Helical" evidence="1">
    <location>
        <begin position="36"/>
        <end position="55"/>
    </location>
</feature>
<keyword evidence="1" id="KW-0812">Transmembrane</keyword>
<dbReference type="Proteomes" id="UP000600449">
    <property type="component" value="Unassembled WGS sequence"/>
</dbReference>
<evidence type="ECO:0000313" key="2">
    <source>
        <dbReference type="EMBL" id="GGK50308.1"/>
    </source>
</evidence>
<keyword evidence="1" id="KW-1133">Transmembrane helix</keyword>
<dbReference type="AlphaFoldDB" id="A0A917QHQ0"/>
<evidence type="ECO:0000256" key="1">
    <source>
        <dbReference type="SAM" id="Phobius"/>
    </source>
</evidence>